<dbReference type="RefSeq" id="XP_049142360.1">
    <property type="nucleotide sequence ID" value="XM_049285217.1"/>
</dbReference>
<dbReference type="AlphaFoldDB" id="A0A9Q8SQH9"/>
<evidence type="ECO:0000256" key="1">
    <source>
        <dbReference type="SAM" id="MobiDB-lite"/>
    </source>
</evidence>
<feature type="region of interest" description="Disordered" evidence="1">
    <location>
        <begin position="540"/>
        <end position="568"/>
    </location>
</feature>
<keyword evidence="3" id="KW-1185">Reference proteome</keyword>
<accession>A0A9Q8SQH9</accession>
<gene>
    <name evidence="2" type="ORF">CLUP02_06217</name>
</gene>
<dbReference type="KEGG" id="clup:CLUP02_06217"/>
<reference evidence="2" key="1">
    <citation type="journal article" date="2021" name="Mol. Plant Microbe Interact.">
        <title>Complete Genome Sequence of the Plant-Pathogenic Fungus Colletotrichum lupini.</title>
        <authorList>
            <person name="Baroncelli R."/>
            <person name="Pensec F."/>
            <person name="Da Lio D."/>
            <person name="Boufleur T."/>
            <person name="Vicente I."/>
            <person name="Sarrocco S."/>
            <person name="Picot A."/>
            <person name="Baraldi E."/>
            <person name="Sukno S."/>
            <person name="Thon M."/>
            <person name="Le Floch G."/>
        </authorList>
    </citation>
    <scope>NUCLEOTIDE SEQUENCE</scope>
    <source>
        <strain evidence="2">IMI 504893</strain>
    </source>
</reference>
<dbReference type="GeneID" id="73340227"/>
<feature type="compositionally biased region" description="Basic and acidic residues" evidence="1">
    <location>
        <begin position="848"/>
        <end position="870"/>
    </location>
</feature>
<evidence type="ECO:0000313" key="2">
    <source>
        <dbReference type="EMBL" id="UQC80732.1"/>
    </source>
</evidence>
<protein>
    <submittedName>
        <fullName evidence="2">Uncharacterized protein</fullName>
    </submittedName>
</protein>
<feature type="compositionally biased region" description="Low complexity" evidence="1">
    <location>
        <begin position="496"/>
        <end position="505"/>
    </location>
</feature>
<feature type="region of interest" description="Disordered" evidence="1">
    <location>
        <begin position="472"/>
        <end position="511"/>
    </location>
</feature>
<name>A0A9Q8SQH9_9PEZI</name>
<evidence type="ECO:0000313" key="3">
    <source>
        <dbReference type="Proteomes" id="UP000830671"/>
    </source>
</evidence>
<feature type="compositionally biased region" description="Basic and acidic residues" evidence="1">
    <location>
        <begin position="187"/>
        <end position="198"/>
    </location>
</feature>
<dbReference type="EMBL" id="CP019475">
    <property type="protein sequence ID" value="UQC80732.1"/>
    <property type="molecule type" value="Genomic_DNA"/>
</dbReference>
<dbReference type="Proteomes" id="UP000830671">
    <property type="component" value="Chromosome 3"/>
</dbReference>
<organism evidence="2 3">
    <name type="scientific">Colletotrichum lupini</name>
    <dbReference type="NCBI Taxonomy" id="145971"/>
    <lineage>
        <taxon>Eukaryota</taxon>
        <taxon>Fungi</taxon>
        <taxon>Dikarya</taxon>
        <taxon>Ascomycota</taxon>
        <taxon>Pezizomycotina</taxon>
        <taxon>Sordariomycetes</taxon>
        <taxon>Hypocreomycetidae</taxon>
        <taxon>Glomerellales</taxon>
        <taxon>Glomerellaceae</taxon>
        <taxon>Colletotrichum</taxon>
        <taxon>Colletotrichum acutatum species complex</taxon>
    </lineage>
</organism>
<feature type="region of interest" description="Disordered" evidence="1">
    <location>
        <begin position="966"/>
        <end position="991"/>
    </location>
</feature>
<sequence length="1128" mass="125733">MVTGSTLEDDIEQKGQHYGGGMPLSLPAFIVWDSGALGAEESAELSFDGRTHEDPHTLPSLDGFTAHSKFAAIQVWTATSGTDAGVVLAYTYFFPEAQFSLVSLFLIIYVRLQAQFCLAIKGEAPLKTQHRTSVQDVDIHLKDQLSIPLPPRFTSKFPRDDGVKPRHLLVTKMQETGERCGPQRKSNNQDKIKQDKAGPRVLESPVSMYYLRIGGFDGLDYHPSAPTQVATIVSSVQKYCIRSLAEIDKLNLEPTIQANGPTHSYNLSSLVDSTRTNKVRCHCTVSRSRTSYGGRCEAESKVLFLLLPFSAPIHRPMYPQGMLPYDKTRQEFRLETTCYDRQWKLSYLYARSPPQLQIDVSDALRSLNVSFTDSQSTTSWVPSSPLGATTAAMENGNLPWPSNCILITIDPVIQQQPNQFRRTVELDQDDNGFQSFNGLRYFVRLNTKAQNLSKAMKPYWVSSAAKSTWEPLFPNHPIPSYKPEESQPNAQDRKLPQPAQAPKAPWLSSQSPEIARLGRSITANRAASLRSSDIVLTAPRGLPLIPSTPTPPPDHPIHPSPHRRGTEVYEDTPSIRLQNPGLGLRIRRWQRWTACYQSFMTTSHPLQLWGHQSLQQQQHKTSPYTGKPIRCGCVSPSSTHGQSMRQQAILLAGLYNKLLAFHLNFAKAADQAYSIRSSSVGFTVRLLNRKTREPCFAKNALSDLSSVPRILAHLLGPFSLHLSHAGLCTQIRNEITRDVFSMTLFVTSFYGKECPETHRWSTQSKTRQYGSGHRAQGHVFSFYKTLSPPILDACIRVCRLPPADLLSKDTISLRRHLAEAYSKPHRHTNNEMPVQLNDGKLKYGSKQIDSRSSRRGWRRDGSGRDSRETKTINCLPPLSPDEHVGGDDDDSLYRLGIFHLLCTSRPGKPFHAERGANLPENKKSCLPAAVSNRRQCGSWSSTNDSTNPTGIQLMRANVPRPLTPFSLRKLNKNDPTTSRTGDAIHGPGPGPSGSLSLRIFAPFDSRPEVPAADTTKRRDLSLFQTMFWGFNHGYICRPKGTNRPCSNDHSPRGVSPSSLIPVPLGESTSLVPEFLNTQVIIRIPPTDHLNSRRCQMYAMAGLSALGRPEQMLPACLLNVQATQRYGKL</sequence>
<proteinExistence type="predicted"/>
<feature type="region of interest" description="Disordered" evidence="1">
    <location>
        <begin position="177"/>
        <end position="198"/>
    </location>
</feature>
<feature type="region of interest" description="Disordered" evidence="1">
    <location>
        <begin position="822"/>
        <end position="886"/>
    </location>
</feature>